<keyword evidence="1" id="KW-0812">Transmembrane</keyword>
<evidence type="ECO:0000313" key="3">
    <source>
        <dbReference type="Proteomes" id="UP000264294"/>
    </source>
</evidence>
<protein>
    <submittedName>
        <fullName evidence="2">Uncharacterized protein</fullName>
    </submittedName>
</protein>
<dbReference type="EMBL" id="QVOD01000061">
    <property type="protein sequence ID" value="RFT62733.1"/>
    <property type="molecule type" value="Genomic_DNA"/>
</dbReference>
<sequence>MLLYHLLTEDSHLKEWIGHGSLHVLLEMIVFGSGVVVLYQLKHYMLVSGLAIVVVMNWILMLCIV</sequence>
<proteinExistence type="predicted"/>
<accession>A0ABX9KN51</accession>
<reference evidence="2 3" key="1">
    <citation type="submission" date="2018-08" db="EMBL/GenBank/DDBJ databases">
        <title>Bacillus clarus sp. nov. strain PS00077A.</title>
        <authorList>
            <person name="Mendez Acevedo M."/>
            <person name="Carroll L."/>
            <person name="Mukherjee M."/>
            <person name="Wiedmann M."/>
            <person name="Kovac J."/>
        </authorList>
    </citation>
    <scope>NUCLEOTIDE SEQUENCE [LARGE SCALE GENOMIC DNA]</scope>
    <source>
        <strain evidence="2 3">PS00077A</strain>
    </source>
</reference>
<keyword evidence="1" id="KW-1133">Transmembrane helix</keyword>
<feature type="transmembrane region" description="Helical" evidence="1">
    <location>
        <begin position="21"/>
        <end position="39"/>
    </location>
</feature>
<dbReference type="Proteomes" id="UP000264294">
    <property type="component" value="Unassembled WGS sequence"/>
</dbReference>
<evidence type="ECO:0000313" key="2">
    <source>
        <dbReference type="EMBL" id="RFT62733.1"/>
    </source>
</evidence>
<feature type="transmembrane region" description="Helical" evidence="1">
    <location>
        <begin position="45"/>
        <end position="64"/>
    </location>
</feature>
<organism evidence="2 3">
    <name type="scientific">Bacillus clarus</name>
    <dbReference type="NCBI Taxonomy" id="2338372"/>
    <lineage>
        <taxon>Bacteria</taxon>
        <taxon>Bacillati</taxon>
        <taxon>Bacillota</taxon>
        <taxon>Bacilli</taxon>
        <taxon>Bacillales</taxon>
        <taxon>Bacillaceae</taxon>
        <taxon>Bacillus</taxon>
        <taxon>Bacillus cereus group</taxon>
    </lineage>
</organism>
<gene>
    <name evidence="2" type="ORF">D0U04_27235</name>
</gene>
<comment type="caution">
    <text evidence="2">The sequence shown here is derived from an EMBL/GenBank/DDBJ whole genome shotgun (WGS) entry which is preliminary data.</text>
</comment>
<keyword evidence="1" id="KW-0472">Membrane</keyword>
<name>A0ABX9KN51_9BACI</name>
<keyword evidence="3" id="KW-1185">Reference proteome</keyword>
<evidence type="ECO:0000256" key="1">
    <source>
        <dbReference type="SAM" id="Phobius"/>
    </source>
</evidence>